<dbReference type="AlphaFoldDB" id="A0A543A257"/>
<comment type="similarity">
    <text evidence="8">Belongs to the binding-protein-dependent transport system permease family.</text>
</comment>
<dbReference type="PANTHER" id="PTHR30614">
    <property type="entry name" value="MEMBRANE COMPONENT OF AMINO ACID ABC TRANSPORTER"/>
    <property type="match status" value="1"/>
</dbReference>
<keyword evidence="11" id="KW-1185">Reference proteome</keyword>
<keyword evidence="5" id="KW-0029">Amino-acid transport</keyword>
<feature type="transmembrane region" description="Helical" evidence="8">
    <location>
        <begin position="244"/>
        <end position="265"/>
    </location>
</feature>
<dbReference type="SUPFAM" id="SSF161098">
    <property type="entry name" value="MetI-like"/>
    <property type="match status" value="1"/>
</dbReference>
<feature type="transmembrane region" description="Helical" evidence="8">
    <location>
        <begin position="102"/>
        <end position="123"/>
    </location>
</feature>
<comment type="caution">
    <text evidence="10">The sequence shown here is derived from an EMBL/GenBank/DDBJ whole genome shotgun (WGS) entry which is preliminary data.</text>
</comment>
<dbReference type="CDD" id="cd06261">
    <property type="entry name" value="TM_PBP2"/>
    <property type="match status" value="1"/>
</dbReference>
<protein>
    <submittedName>
        <fullName evidence="10">Polar amino acid transport system permease protein</fullName>
    </submittedName>
</protein>
<dbReference type="PANTHER" id="PTHR30614:SF0">
    <property type="entry name" value="L-CYSTINE TRANSPORT SYSTEM PERMEASE PROTEIN TCYL"/>
    <property type="match status" value="1"/>
</dbReference>
<dbReference type="GO" id="GO:0043190">
    <property type="term" value="C:ATP-binding cassette (ABC) transporter complex"/>
    <property type="evidence" value="ECO:0007669"/>
    <property type="project" value="InterPro"/>
</dbReference>
<reference evidence="10 11" key="1">
    <citation type="submission" date="2019-06" db="EMBL/GenBank/DDBJ databases">
        <title>Sequencing the genomes of 1000 actinobacteria strains.</title>
        <authorList>
            <person name="Klenk H.-P."/>
        </authorList>
    </citation>
    <scope>NUCLEOTIDE SEQUENCE [LARGE SCALE GENOMIC DNA]</scope>
    <source>
        <strain evidence="10 11">DSM 25218</strain>
    </source>
</reference>
<dbReference type="Gene3D" id="1.10.3720.10">
    <property type="entry name" value="MetI-like"/>
    <property type="match status" value="1"/>
</dbReference>
<keyword evidence="7 8" id="KW-0472">Membrane</keyword>
<evidence type="ECO:0000256" key="1">
    <source>
        <dbReference type="ARBA" id="ARBA00004651"/>
    </source>
</evidence>
<keyword evidence="2 8" id="KW-0813">Transport</keyword>
<dbReference type="InterPro" id="IPR035906">
    <property type="entry name" value="MetI-like_sf"/>
</dbReference>
<organism evidence="10 11">
    <name type="scientific">Nocardioides albertanoniae</name>
    <dbReference type="NCBI Taxonomy" id="1175486"/>
    <lineage>
        <taxon>Bacteria</taxon>
        <taxon>Bacillati</taxon>
        <taxon>Actinomycetota</taxon>
        <taxon>Actinomycetes</taxon>
        <taxon>Propionibacteriales</taxon>
        <taxon>Nocardioidaceae</taxon>
        <taxon>Nocardioides</taxon>
    </lineage>
</organism>
<evidence type="ECO:0000313" key="11">
    <source>
        <dbReference type="Proteomes" id="UP000320209"/>
    </source>
</evidence>
<comment type="subcellular location">
    <subcellularLocation>
        <location evidence="1 8">Cell membrane</location>
        <topology evidence="1 8">Multi-pass membrane protein</topology>
    </subcellularLocation>
</comment>
<dbReference type="GO" id="GO:0006865">
    <property type="term" value="P:amino acid transport"/>
    <property type="evidence" value="ECO:0007669"/>
    <property type="project" value="UniProtKB-KW"/>
</dbReference>
<feature type="transmembrane region" description="Helical" evidence="8">
    <location>
        <begin position="143"/>
        <end position="163"/>
    </location>
</feature>
<dbReference type="PROSITE" id="PS50928">
    <property type="entry name" value="ABC_TM1"/>
    <property type="match status" value="1"/>
</dbReference>
<evidence type="ECO:0000256" key="5">
    <source>
        <dbReference type="ARBA" id="ARBA00022970"/>
    </source>
</evidence>
<feature type="transmembrane region" description="Helical" evidence="8">
    <location>
        <begin position="63"/>
        <end position="90"/>
    </location>
</feature>
<accession>A0A543A257</accession>
<dbReference type="OrthoDB" id="92598at2"/>
<dbReference type="EMBL" id="VFOV01000001">
    <property type="protein sequence ID" value="TQL66673.1"/>
    <property type="molecule type" value="Genomic_DNA"/>
</dbReference>
<dbReference type="Pfam" id="PF00528">
    <property type="entry name" value="BPD_transp_1"/>
    <property type="match status" value="1"/>
</dbReference>
<feature type="domain" description="ABC transmembrane type-1" evidence="9">
    <location>
        <begin position="66"/>
        <end position="266"/>
    </location>
</feature>
<gene>
    <name evidence="10" type="ORF">FB381_0537</name>
</gene>
<evidence type="ECO:0000256" key="4">
    <source>
        <dbReference type="ARBA" id="ARBA00022692"/>
    </source>
</evidence>
<evidence type="ECO:0000313" key="10">
    <source>
        <dbReference type="EMBL" id="TQL66673.1"/>
    </source>
</evidence>
<feature type="transmembrane region" description="Helical" evidence="8">
    <location>
        <begin position="25"/>
        <end position="43"/>
    </location>
</feature>
<dbReference type="Proteomes" id="UP000320209">
    <property type="component" value="Unassembled WGS sequence"/>
</dbReference>
<evidence type="ECO:0000259" key="9">
    <source>
        <dbReference type="PROSITE" id="PS50928"/>
    </source>
</evidence>
<keyword evidence="4 8" id="KW-0812">Transmembrane</keyword>
<dbReference type="InterPro" id="IPR043429">
    <property type="entry name" value="ArtM/GltK/GlnP/TcyL/YhdX-like"/>
</dbReference>
<name>A0A543A257_9ACTN</name>
<sequence>MTTADALLVAPDAATARPRFRPARLAAVVVLVVAAVLVLTWAATNPRFEWAVVADLMFDPSVLAGLGMTLLLTVVCMALGTAIGTAAAAGQLSAFGPIRWTCQLYVGLLRGVPPLVQLIFWFNLAYLVPRLSVGFASWSVNDLITPLTAAIIGLSLHESAYMAEIIRAGIMSVDSGQRDAARAMGYSGSQTFWKVVVPQALRVIVPPSGSQFIALLKGTSLVSVITLTDLLYSVQIIYGRTYQVVPLLVVAVIWYLLVVTLLTLVQRRIERRLGRGYDRSGPARERARSLEGDPA</sequence>
<dbReference type="NCBIfam" id="TIGR01726">
    <property type="entry name" value="HEQRo_perm_3TM"/>
    <property type="match status" value="1"/>
</dbReference>
<keyword evidence="3" id="KW-1003">Cell membrane</keyword>
<evidence type="ECO:0000256" key="3">
    <source>
        <dbReference type="ARBA" id="ARBA00022475"/>
    </source>
</evidence>
<evidence type="ECO:0000256" key="6">
    <source>
        <dbReference type="ARBA" id="ARBA00022989"/>
    </source>
</evidence>
<evidence type="ECO:0000256" key="8">
    <source>
        <dbReference type="RuleBase" id="RU363032"/>
    </source>
</evidence>
<evidence type="ECO:0000256" key="2">
    <source>
        <dbReference type="ARBA" id="ARBA00022448"/>
    </source>
</evidence>
<dbReference type="InterPro" id="IPR010065">
    <property type="entry name" value="AA_ABC_transptr_permease_3TM"/>
</dbReference>
<dbReference type="GO" id="GO:0022857">
    <property type="term" value="F:transmembrane transporter activity"/>
    <property type="evidence" value="ECO:0007669"/>
    <property type="project" value="InterPro"/>
</dbReference>
<proteinExistence type="inferred from homology"/>
<dbReference type="RefSeq" id="WP_141778860.1">
    <property type="nucleotide sequence ID" value="NZ_VFOV01000001.1"/>
</dbReference>
<feature type="transmembrane region" description="Helical" evidence="8">
    <location>
        <begin position="212"/>
        <end position="238"/>
    </location>
</feature>
<evidence type="ECO:0000256" key="7">
    <source>
        <dbReference type="ARBA" id="ARBA00023136"/>
    </source>
</evidence>
<dbReference type="InterPro" id="IPR000515">
    <property type="entry name" value="MetI-like"/>
</dbReference>
<keyword evidence="6 8" id="KW-1133">Transmembrane helix</keyword>